<accession>A0ACC0H250</accession>
<protein>
    <submittedName>
        <fullName evidence="1">Uncharacterized protein</fullName>
    </submittedName>
</protein>
<organism evidence="1 2">
    <name type="scientific">Camellia lanceoleosa</name>
    <dbReference type="NCBI Taxonomy" id="1840588"/>
    <lineage>
        <taxon>Eukaryota</taxon>
        <taxon>Viridiplantae</taxon>
        <taxon>Streptophyta</taxon>
        <taxon>Embryophyta</taxon>
        <taxon>Tracheophyta</taxon>
        <taxon>Spermatophyta</taxon>
        <taxon>Magnoliopsida</taxon>
        <taxon>eudicotyledons</taxon>
        <taxon>Gunneridae</taxon>
        <taxon>Pentapetalae</taxon>
        <taxon>asterids</taxon>
        <taxon>Ericales</taxon>
        <taxon>Theaceae</taxon>
        <taxon>Camellia</taxon>
    </lineage>
</organism>
<evidence type="ECO:0000313" key="1">
    <source>
        <dbReference type="EMBL" id="KAI8007225.1"/>
    </source>
</evidence>
<evidence type="ECO:0000313" key="2">
    <source>
        <dbReference type="Proteomes" id="UP001060215"/>
    </source>
</evidence>
<dbReference type="Proteomes" id="UP001060215">
    <property type="component" value="Chromosome 7"/>
</dbReference>
<name>A0ACC0H250_9ERIC</name>
<dbReference type="EMBL" id="CM045764">
    <property type="protein sequence ID" value="KAI8007225.1"/>
    <property type="molecule type" value="Genomic_DNA"/>
</dbReference>
<gene>
    <name evidence="1" type="ORF">LOK49_LG07G03002</name>
</gene>
<sequence>MAVKYWENLAGWMENTGCCKTLSRVEMQDEFMESTSKHNDSATIQNFTSRQVPSEGHKLKPMRHSFIVPSHRELATWFWRTSWLANGGSL</sequence>
<comment type="caution">
    <text evidence="1">The sequence shown here is derived from an EMBL/GenBank/DDBJ whole genome shotgun (WGS) entry which is preliminary data.</text>
</comment>
<keyword evidence="2" id="KW-1185">Reference proteome</keyword>
<proteinExistence type="predicted"/>
<reference evidence="1 2" key="1">
    <citation type="journal article" date="2022" name="Plant J.">
        <title>Chromosome-level genome of Camellia lanceoleosa provides a valuable resource for understanding genome evolution and self-incompatibility.</title>
        <authorList>
            <person name="Gong W."/>
            <person name="Xiao S."/>
            <person name="Wang L."/>
            <person name="Liao Z."/>
            <person name="Chang Y."/>
            <person name="Mo W."/>
            <person name="Hu G."/>
            <person name="Li W."/>
            <person name="Zhao G."/>
            <person name="Zhu H."/>
            <person name="Hu X."/>
            <person name="Ji K."/>
            <person name="Xiang X."/>
            <person name="Song Q."/>
            <person name="Yuan D."/>
            <person name="Jin S."/>
            <person name="Zhang L."/>
        </authorList>
    </citation>
    <scope>NUCLEOTIDE SEQUENCE [LARGE SCALE GENOMIC DNA]</scope>
    <source>
        <strain evidence="1">SQ_2022a</strain>
    </source>
</reference>